<proteinExistence type="predicted"/>
<dbReference type="InterPro" id="IPR045249">
    <property type="entry name" value="HARBI1-like"/>
</dbReference>
<protein>
    <submittedName>
        <fullName evidence="1">Uncharacterized protein</fullName>
    </submittedName>
</protein>
<dbReference type="EMBL" id="JARYMX010000007">
    <property type="protein sequence ID" value="KAJ9541572.1"/>
    <property type="molecule type" value="Genomic_DNA"/>
</dbReference>
<organism evidence="1 2">
    <name type="scientific">Centaurea solstitialis</name>
    <name type="common">yellow star-thistle</name>
    <dbReference type="NCBI Taxonomy" id="347529"/>
    <lineage>
        <taxon>Eukaryota</taxon>
        <taxon>Viridiplantae</taxon>
        <taxon>Streptophyta</taxon>
        <taxon>Embryophyta</taxon>
        <taxon>Tracheophyta</taxon>
        <taxon>Spermatophyta</taxon>
        <taxon>Magnoliopsida</taxon>
        <taxon>eudicotyledons</taxon>
        <taxon>Gunneridae</taxon>
        <taxon>Pentapetalae</taxon>
        <taxon>asterids</taxon>
        <taxon>campanulids</taxon>
        <taxon>Asterales</taxon>
        <taxon>Asteraceae</taxon>
        <taxon>Carduoideae</taxon>
        <taxon>Cardueae</taxon>
        <taxon>Centaureinae</taxon>
        <taxon>Centaurea</taxon>
    </lineage>
</organism>
<comment type="caution">
    <text evidence="1">The sequence shown here is derived from an EMBL/GenBank/DDBJ whole genome shotgun (WGS) entry which is preliminary data.</text>
</comment>
<dbReference type="PANTHER" id="PTHR22930">
    <property type="match status" value="1"/>
</dbReference>
<evidence type="ECO:0000313" key="2">
    <source>
        <dbReference type="Proteomes" id="UP001172457"/>
    </source>
</evidence>
<name>A0AA38SYK1_9ASTR</name>
<sequence>MEMNCLGPLNGTYIKCLVSVKEKPRYRTRNYDTATKVLEICSLYVLTGWEGSAADGRVLHDAHLRPHGVKVPRPGVYIEFFNMKHSSARNVIDRCFGPLRGRWGILKDN</sequence>
<accession>A0AA38SYK1</accession>
<reference evidence="1" key="1">
    <citation type="submission" date="2023-03" db="EMBL/GenBank/DDBJ databases">
        <title>Chromosome-scale reference genome and RAD-based genetic map of yellow starthistle (Centaurea solstitialis) reveal putative structural variation and QTLs associated with invader traits.</title>
        <authorList>
            <person name="Reatini B."/>
            <person name="Cang F.A."/>
            <person name="Jiang Q."/>
            <person name="Mckibben M.T.W."/>
            <person name="Barker M.S."/>
            <person name="Rieseberg L.H."/>
            <person name="Dlugosch K.M."/>
        </authorList>
    </citation>
    <scope>NUCLEOTIDE SEQUENCE</scope>
    <source>
        <strain evidence="1">CAN-66</strain>
        <tissue evidence="1">Leaf</tissue>
    </source>
</reference>
<gene>
    <name evidence="1" type="ORF">OSB04_028078</name>
</gene>
<dbReference type="AlphaFoldDB" id="A0AA38SYK1"/>
<keyword evidence="2" id="KW-1185">Reference proteome</keyword>
<evidence type="ECO:0000313" key="1">
    <source>
        <dbReference type="EMBL" id="KAJ9541572.1"/>
    </source>
</evidence>
<dbReference type="PANTHER" id="PTHR22930:SF293">
    <property type="entry name" value="PROTEIN ALP1-LIKE"/>
    <property type="match status" value="1"/>
</dbReference>
<dbReference type="Proteomes" id="UP001172457">
    <property type="component" value="Chromosome 7"/>
</dbReference>